<dbReference type="GO" id="GO:0003676">
    <property type="term" value="F:nucleic acid binding"/>
    <property type="evidence" value="ECO:0007669"/>
    <property type="project" value="InterPro"/>
</dbReference>
<comment type="caution">
    <text evidence="2">The sequence shown here is derived from an EMBL/GenBank/DDBJ whole genome shotgun (WGS) entry which is preliminary data.</text>
</comment>
<evidence type="ECO:0000259" key="1">
    <source>
        <dbReference type="Pfam" id="PF13902"/>
    </source>
</evidence>
<dbReference type="EMBL" id="BMAW01107070">
    <property type="protein sequence ID" value="GFT27459.1"/>
    <property type="molecule type" value="Genomic_DNA"/>
</dbReference>
<keyword evidence="3" id="KW-1185">Reference proteome</keyword>
<dbReference type="Pfam" id="PF13902">
    <property type="entry name" value="R3H-assoc"/>
    <property type="match status" value="1"/>
</dbReference>
<dbReference type="AlphaFoldDB" id="A0A8X6NQN7"/>
<dbReference type="PANTHER" id="PTHR32019">
    <property type="entry name" value="R3H DOMAIN-CONTAINING PROTEIN 4"/>
    <property type="match status" value="1"/>
</dbReference>
<dbReference type="InterPro" id="IPR039629">
    <property type="entry name" value="R3HDM4"/>
</dbReference>
<dbReference type="PANTHER" id="PTHR32019:SF2">
    <property type="entry name" value="R3H DOMAIN-CONTAINING PROTEIN 4"/>
    <property type="match status" value="1"/>
</dbReference>
<dbReference type="OrthoDB" id="75169at2759"/>
<feature type="domain" description="R3H-associated N-terminal" evidence="1">
    <location>
        <begin position="58"/>
        <end position="174"/>
    </location>
</feature>
<protein>
    <submittedName>
        <fullName evidence="2">R3H domain-containing protein 4</fullName>
    </submittedName>
</protein>
<reference evidence="2" key="1">
    <citation type="submission" date="2020-08" db="EMBL/GenBank/DDBJ databases">
        <title>Multicomponent nature underlies the extraordinary mechanical properties of spider dragline silk.</title>
        <authorList>
            <person name="Kono N."/>
            <person name="Nakamura H."/>
            <person name="Mori M."/>
            <person name="Yoshida Y."/>
            <person name="Ohtoshi R."/>
            <person name="Malay A.D."/>
            <person name="Moran D.A.P."/>
            <person name="Tomita M."/>
            <person name="Numata K."/>
            <person name="Arakawa K."/>
        </authorList>
    </citation>
    <scope>NUCLEOTIDE SEQUENCE</scope>
</reference>
<accession>A0A8X6NQN7</accession>
<dbReference type="Proteomes" id="UP000887013">
    <property type="component" value="Unassembled WGS sequence"/>
</dbReference>
<evidence type="ECO:0000313" key="2">
    <source>
        <dbReference type="EMBL" id="GFT27459.1"/>
    </source>
</evidence>
<name>A0A8X6NQN7_NEPPI</name>
<dbReference type="SUPFAM" id="SSF82708">
    <property type="entry name" value="R3H domain"/>
    <property type="match status" value="1"/>
</dbReference>
<dbReference type="InterPro" id="IPR025952">
    <property type="entry name" value="R3H-assoc_dom"/>
</dbReference>
<dbReference type="InterPro" id="IPR036867">
    <property type="entry name" value="R3H_dom_sf"/>
</dbReference>
<evidence type="ECO:0000313" key="3">
    <source>
        <dbReference type="Proteomes" id="UP000887013"/>
    </source>
</evidence>
<proteinExistence type="predicted"/>
<organism evidence="2 3">
    <name type="scientific">Nephila pilipes</name>
    <name type="common">Giant wood spider</name>
    <name type="synonym">Nephila maculata</name>
    <dbReference type="NCBI Taxonomy" id="299642"/>
    <lineage>
        <taxon>Eukaryota</taxon>
        <taxon>Metazoa</taxon>
        <taxon>Ecdysozoa</taxon>
        <taxon>Arthropoda</taxon>
        <taxon>Chelicerata</taxon>
        <taxon>Arachnida</taxon>
        <taxon>Araneae</taxon>
        <taxon>Araneomorphae</taxon>
        <taxon>Entelegynae</taxon>
        <taxon>Araneoidea</taxon>
        <taxon>Nephilidae</taxon>
        <taxon>Nephila</taxon>
    </lineage>
</organism>
<sequence>MGVIKKCTFSNAVTDSIEDVLENIENEVNEQVPDVRRVRKIKHRSPRPQAIGGVHVTNAKSGKKKKRFDNFNYLLSLAEPEETQELSIQDFIPETESVFSKMIMNRDNVEFWNEFINCTQDNEEWFERNDTGNESEIEQDADASNYDLRSNHPAYIGSACFQRISYKLRFMLKRKRFPLGALMYLEQELVTFFVNRPTSIYQCQIANGFERLMVHVLSQYMDLSSLSYNRNGSRWTRVKNKHQDFHKPSILLSSYLEKRYSNHAR</sequence>
<gene>
    <name evidence="2" type="primary">R3HDM4</name>
    <name evidence="2" type="ORF">NPIL_127831</name>
</gene>
<dbReference type="Gene3D" id="3.30.1370.50">
    <property type="entry name" value="R3H-like domain"/>
    <property type="match status" value="1"/>
</dbReference>